<keyword evidence="1" id="KW-0812">Transmembrane</keyword>
<evidence type="ECO:0000313" key="2">
    <source>
        <dbReference type="EMBL" id="SUJ18142.1"/>
    </source>
</evidence>
<evidence type="ECO:0000313" key="3">
    <source>
        <dbReference type="Proteomes" id="UP000254893"/>
    </source>
</evidence>
<name>A0A380CD91_SPHSI</name>
<reference evidence="2 3" key="1">
    <citation type="submission" date="2018-06" db="EMBL/GenBank/DDBJ databases">
        <authorList>
            <consortium name="Pathogen Informatics"/>
            <person name="Doyle S."/>
        </authorList>
    </citation>
    <scope>NUCLEOTIDE SEQUENCE [LARGE SCALE GENOMIC DNA]</scope>
    <source>
        <strain evidence="2 3">NCTC11388</strain>
    </source>
</reference>
<keyword evidence="1" id="KW-0472">Membrane</keyword>
<feature type="transmembrane region" description="Helical" evidence="1">
    <location>
        <begin position="44"/>
        <end position="62"/>
    </location>
</feature>
<dbReference type="RefSeq" id="WP_115170501.1">
    <property type="nucleotide sequence ID" value="NZ_UGYW01000002.1"/>
</dbReference>
<dbReference type="Proteomes" id="UP000254893">
    <property type="component" value="Unassembled WGS sequence"/>
</dbReference>
<proteinExistence type="predicted"/>
<gene>
    <name evidence="2" type="ORF">NCTC11388_02745</name>
</gene>
<protein>
    <submittedName>
        <fullName evidence="2">F0F1-ATPase subunit (ATPase_gene1)</fullName>
    </submittedName>
</protein>
<evidence type="ECO:0000256" key="1">
    <source>
        <dbReference type="SAM" id="Phobius"/>
    </source>
</evidence>
<sequence length="72" mass="8500">MEKKSGPNKWMMFIAMPSQMGITVYLFYMLGIWLDKKYGWENEVAMKVSTFIGVIVSMYYFIKQANRLSKND</sequence>
<keyword evidence="1" id="KW-1133">Transmembrane helix</keyword>
<feature type="transmembrane region" description="Helical" evidence="1">
    <location>
        <begin position="12"/>
        <end position="32"/>
    </location>
</feature>
<accession>A0A380CD91</accession>
<dbReference type="InterPro" id="IPR032820">
    <property type="entry name" value="ATPase_put"/>
</dbReference>
<dbReference type="Pfam" id="PF09527">
    <property type="entry name" value="ATPase_gene1"/>
    <property type="match status" value="1"/>
</dbReference>
<dbReference type="AlphaFoldDB" id="A0A380CD91"/>
<dbReference type="EMBL" id="UGYW01000002">
    <property type="protein sequence ID" value="SUJ18142.1"/>
    <property type="molecule type" value="Genomic_DNA"/>
</dbReference>
<organism evidence="2 3">
    <name type="scientific">Sphingobacterium spiritivorum</name>
    <name type="common">Flavobacterium spiritivorum</name>
    <dbReference type="NCBI Taxonomy" id="258"/>
    <lineage>
        <taxon>Bacteria</taxon>
        <taxon>Pseudomonadati</taxon>
        <taxon>Bacteroidota</taxon>
        <taxon>Sphingobacteriia</taxon>
        <taxon>Sphingobacteriales</taxon>
        <taxon>Sphingobacteriaceae</taxon>
        <taxon>Sphingobacterium</taxon>
    </lineage>
</organism>